<proteinExistence type="predicted"/>
<feature type="domain" description="HNH nuclease" evidence="1">
    <location>
        <begin position="64"/>
        <end position="120"/>
    </location>
</feature>
<evidence type="ECO:0000259" key="1">
    <source>
        <dbReference type="SMART" id="SM00507"/>
    </source>
</evidence>
<dbReference type="GO" id="GO:0005829">
    <property type="term" value="C:cytosol"/>
    <property type="evidence" value="ECO:0007669"/>
    <property type="project" value="TreeGrafter"/>
</dbReference>
<sequence length="132" mass="15306">MRSRRRADHLHGRYFDHWPQLMALKAIKPRLKEVEGRQLKAVNPESWRSGKTTAAQRGYGYKWQQARLVHLNAHPICVYCERLGRVTEATVVDHSTPHRGDMKLFWDRSLWVSLCASCHSSVKQAEEAAGLW</sequence>
<comment type="caution">
    <text evidence="2">The sequence shown here is derived from an EMBL/GenBank/DDBJ whole genome shotgun (WGS) entry which is preliminary data.</text>
</comment>
<accession>A0A0N8QM42</accession>
<reference evidence="2 3" key="1">
    <citation type="submission" date="2015-09" db="EMBL/GenBank/DDBJ databases">
        <title>Genome announcement of multiple Pseudomonas syringae strains.</title>
        <authorList>
            <person name="Thakur S."/>
            <person name="Wang P.W."/>
            <person name="Gong Y."/>
            <person name="Weir B.S."/>
            <person name="Guttman D.S."/>
        </authorList>
    </citation>
    <scope>NUCLEOTIDE SEQUENCE [LARGE SCALE GENOMIC DNA]</scope>
    <source>
        <strain evidence="2 3">ICMP4303</strain>
    </source>
</reference>
<gene>
    <name evidence="2" type="ORF">ALO88_102248</name>
</gene>
<dbReference type="PANTHER" id="PTHR41286">
    <property type="entry name" value="HNH NUCLEASE YAJD-RELATED"/>
    <property type="match status" value="1"/>
</dbReference>
<keyword evidence="2" id="KW-0378">Hydrolase</keyword>
<evidence type="ECO:0000313" key="3">
    <source>
        <dbReference type="Proteomes" id="UP000050425"/>
    </source>
</evidence>
<dbReference type="AlphaFoldDB" id="A0A0N8QM42"/>
<dbReference type="SMART" id="SM00507">
    <property type="entry name" value="HNHc"/>
    <property type="match status" value="1"/>
</dbReference>
<dbReference type="GO" id="GO:0004519">
    <property type="term" value="F:endonuclease activity"/>
    <property type="evidence" value="ECO:0007669"/>
    <property type="project" value="UniProtKB-KW"/>
</dbReference>
<dbReference type="Proteomes" id="UP000050425">
    <property type="component" value="Unassembled WGS sequence"/>
</dbReference>
<keyword evidence="2" id="KW-0255">Endonuclease</keyword>
<dbReference type="PANTHER" id="PTHR41286:SF1">
    <property type="entry name" value="HNH NUCLEASE YAJD-RELATED"/>
    <property type="match status" value="1"/>
</dbReference>
<dbReference type="InterPro" id="IPR003615">
    <property type="entry name" value="HNH_nuc"/>
</dbReference>
<dbReference type="PATRIC" id="fig|251702.3.peg.5116"/>
<organism evidence="2 3">
    <name type="scientific">Pseudomonas syringae pv. antirrhini</name>
    <dbReference type="NCBI Taxonomy" id="251702"/>
    <lineage>
        <taxon>Bacteria</taxon>
        <taxon>Pseudomonadati</taxon>
        <taxon>Pseudomonadota</taxon>
        <taxon>Gammaproteobacteria</taxon>
        <taxon>Pseudomonadales</taxon>
        <taxon>Pseudomonadaceae</taxon>
        <taxon>Pseudomonas</taxon>
    </lineage>
</organism>
<dbReference type="EMBL" id="LJPT01000173">
    <property type="protein sequence ID" value="KPW43742.1"/>
    <property type="molecule type" value="Genomic_DNA"/>
</dbReference>
<keyword evidence="2" id="KW-0540">Nuclease</keyword>
<name>A0A0N8QM42_9PSED</name>
<protein>
    <submittedName>
        <fullName evidence="2">HNH endonuclease domain protein</fullName>
    </submittedName>
</protein>
<evidence type="ECO:0000313" key="2">
    <source>
        <dbReference type="EMBL" id="KPW43742.1"/>
    </source>
</evidence>